<proteinExistence type="predicted"/>
<dbReference type="Proteomes" id="UP000198217">
    <property type="component" value="Chromosome I"/>
</dbReference>
<accession>A0A1C5HBQ9</accession>
<sequence>MAEAALTGVLAAIEAFFMCWAVTVLLRRYGRRGR</sequence>
<dbReference type="EMBL" id="LT607750">
    <property type="protein sequence ID" value="SCG43468.1"/>
    <property type="molecule type" value="Genomic_DNA"/>
</dbReference>
<keyword evidence="1" id="KW-1133">Transmembrane helix</keyword>
<feature type="transmembrane region" description="Helical" evidence="1">
    <location>
        <begin position="6"/>
        <end position="26"/>
    </location>
</feature>
<evidence type="ECO:0000256" key="1">
    <source>
        <dbReference type="SAM" id="Phobius"/>
    </source>
</evidence>
<gene>
    <name evidence="2" type="ORF">GA0070609_1320</name>
</gene>
<evidence type="ECO:0000313" key="3">
    <source>
        <dbReference type="Proteomes" id="UP000198217"/>
    </source>
</evidence>
<keyword evidence="3" id="KW-1185">Reference proteome</keyword>
<dbReference type="AlphaFoldDB" id="A0A1C5HBQ9"/>
<protein>
    <submittedName>
        <fullName evidence="2">Uncharacterized protein</fullName>
    </submittedName>
</protein>
<keyword evidence="1" id="KW-0812">Transmembrane</keyword>
<keyword evidence="1" id="KW-0472">Membrane</keyword>
<name>A0A1C5HBQ9_9ACTN</name>
<organism evidence="2 3">
    <name type="scientific">Micromonospora echinaurantiaca</name>
    <dbReference type="NCBI Taxonomy" id="47857"/>
    <lineage>
        <taxon>Bacteria</taxon>
        <taxon>Bacillati</taxon>
        <taxon>Actinomycetota</taxon>
        <taxon>Actinomycetes</taxon>
        <taxon>Micromonosporales</taxon>
        <taxon>Micromonosporaceae</taxon>
        <taxon>Micromonospora</taxon>
    </lineage>
</organism>
<reference evidence="2 3" key="1">
    <citation type="submission" date="2016-06" db="EMBL/GenBank/DDBJ databases">
        <authorList>
            <person name="Kjaerup R.B."/>
            <person name="Dalgaard T.S."/>
            <person name="Juul-Madsen H.R."/>
        </authorList>
    </citation>
    <scope>NUCLEOTIDE SEQUENCE [LARGE SCALE GENOMIC DNA]</scope>
    <source>
        <strain evidence="2 3">DSM 43904</strain>
    </source>
</reference>
<evidence type="ECO:0000313" key="2">
    <source>
        <dbReference type="EMBL" id="SCG43468.1"/>
    </source>
</evidence>